<evidence type="ECO:0000256" key="1">
    <source>
        <dbReference type="SAM" id="SignalP"/>
    </source>
</evidence>
<gene>
    <name evidence="2" type="ORF">NCTC10736_03159</name>
</gene>
<dbReference type="AlphaFoldDB" id="A0A380AZS5"/>
<dbReference type="SUPFAM" id="SSF49478">
    <property type="entry name" value="Cna protein B-type domain"/>
    <property type="match status" value="1"/>
</dbReference>
<evidence type="ECO:0000313" key="3">
    <source>
        <dbReference type="Proteomes" id="UP000255061"/>
    </source>
</evidence>
<sequence length="213" mass="23187">MKQVLVLFTLLSGITLSTQAHEVWLERSSDGSVKVQFGEPGSEYATAEELASLSAARIFDANAKALLTATAQADHLLVKTQDGKSDVSFYADTAWQPWKTETGLQAAILYARTGQEHTKALQDFEFTPVKAGASEFVLSYKGAPLVNHPVQVYRPGFWSKSFTTDAQGKFALDTPDAGRYLLVSNYTTDGKQTLAGNEVDSVLHITTTSFITQ</sequence>
<keyword evidence="1" id="KW-0732">Signal</keyword>
<keyword evidence="2" id="KW-0812">Transmembrane</keyword>
<feature type="chain" id="PRO_5016896620" evidence="1">
    <location>
        <begin position="21"/>
        <end position="213"/>
    </location>
</feature>
<reference evidence="2 3" key="1">
    <citation type="submission" date="2018-06" db="EMBL/GenBank/DDBJ databases">
        <authorList>
            <consortium name="Pathogen Informatics"/>
            <person name="Doyle S."/>
        </authorList>
    </citation>
    <scope>NUCLEOTIDE SEQUENCE [LARGE SCALE GENOMIC DNA]</scope>
    <source>
        <strain evidence="2 3">NCTC10736</strain>
    </source>
</reference>
<name>A0A380AZS5_9GAMM</name>
<organism evidence="2 3">
    <name type="scientific">Shewanella morhuae</name>
    <dbReference type="NCBI Taxonomy" id="365591"/>
    <lineage>
        <taxon>Bacteria</taxon>
        <taxon>Pseudomonadati</taxon>
        <taxon>Pseudomonadota</taxon>
        <taxon>Gammaproteobacteria</taxon>
        <taxon>Alteromonadales</taxon>
        <taxon>Shewanellaceae</taxon>
        <taxon>Shewanella</taxon>
    </lineage>
</organism>
<keyword evidence="2" id="KW-0472">Membrane</keyword>
<evidence type="ECO:0000313" key="2">
    <source>
        <dbReference type="EMBL" id="SUI90738.1"/>
    </source>
</evidence>
<dbReference type="Proteomes" id="UP000255061">
    <property type="component" value="Unassembled WGS sequence"/>
</dbReference>
<protein>
    <submittedName>
        <fullName evidence="2">Nickel uptake substrate-specific transmembrane region</fullName>
    </submittedName>
</protein>
<accession>A0A380AZS5</accession>
<proteinExistence type="predicted"/>
<dbReference type="EMBL" id="UGYV01000001">
    <property type="protein sequence ID" value="SUI90738.1"/>
    <property type="molecule type" value="Genomic_DNA"/>
</dbReference>
<feature type="signal peptide" evidence="1">
    <location>
        <begin position="1"/>
        <end position="20"/>
    </location>
</feature>
<dbReference type="RefSeq" id="WP_115406680.1">
    <property type="nucleotide sequence ID" value="NZ_UGYV01000001.1"/>
</dbReference>